<dbReference type="EMBL" id="JALHLG010000082">
    <property type="protein sequence ID" value="MCJ2189248.1"/>
    <property type="molecule type" value="Genomic_DNA"/>
</dbReference>
<evidence type="ECO:0000313" key="6">
    <source>
        <dbReference type="Proteomes" id="UP001202281"/>
    </source>
</evidence>
<dbReference type="InterPro" id="IPR033120">
    <property type="entry name" value="HOTDOG_ACOT"/>
</dbReference>
<keyword evidence="6" id="KW-1185">Reference proteome</keyword>
<gene>
    <name evidence="5" type="ORF">MTR66_20880</name>
</gene>
<protein>
    <submittedName>
        <fullName evidence="5">Acyl-CoA thioesterase</fullName>
    </submittedName>
</protein>
<accession>A0ABT0BWB6</accession>
<name>A0ABT0BWB6_9SPHN</name>
<organism evidence="5 6">
    <name type="scientific">Novosphingobium beihaiensis</name>
    <dbReference type="NCBI Taxonomy" id="2930389"/>
    <lineage>
        <taxon>Bacteria</taxon>
        <taxon>Pseudomonadati</taxon>
        <taxon>Pseudomonadota</taxon>
        <taxon>Alphaproteobacteria</taxon>
        <taxon>Sphingomonadales</taxon>
        <taxon>Sphingomonadaceae</taxon>
        <taxon>Novosphingobium</taxon>
    </lineage>
</organism>
<evidence type="ECO:0000256" key="2">
    <source>
        <dbReference type="ARBA" id="ARBA00022801"/>
    </source>
</evidence>
<dbReference type="PANTHER" id="PTHR11049">
    <property type="entry name" value="ACYL COENZYME A THIOESTER HYDROLASE"/>
    <property type="match status" value="1"/>
</dbReference>
<feature type="domain" description="HotDog ACOT-type" evidence="4">
    <location>
        <begin position="1"/>
        <end position="104"/>
    </location>
</feature>
<dbReference type="PROSITE" id="PS51770">
    <property type="entry name" value="HOTDOG_ACOT"/>
    <property type="match status" value="1"/>
</dbReference>
<dbReference type="Pfam" id="PF03061">
    <property type="entry name" value="4HBT"/>
    <property type="match status" value="1"/>
</dbReference>
<dbReference type="InterPro" id="IPR006683">
    <property type="entry name" value="Thioestr_dom"/>
</dbReference>
<keyword evidence="2 3" id="KW-0378">Hydrolase</keyword>
<evidence type="ECO:0000313" key="5">
    <source>
        <dbReference type="EMBL" id="MCJ2189248.1"/>
    </source>
</evidence>
<sequence>MIFLEQANHYGTLFGGTPLSLMGKAAFVAANRHARAAMVMAASERIEFHRAVPVGKFVELHALVIREERSSLTVEVAMTAESLTSCKHFLAANGHFKMVCIDESGKPLPIRPHSVVT</sequence>
<dbReference type="RefSeq" id="WP_243924631.1">
    <property type="nucleotide sequence ID" value="NZ_JALHLG010000082.1"/>
</dbReference>
<evidence type="ECO:0000256" key="1">
    <source>
        <dbReference type="ARBA" id="ARBA00010458"/>
    </source>
</evidence>
<dbReference type="SUPFAM" id="SSF54637">
    <property type="entry name" value="Thioesterase/thiol ester dehydrase-isomerase"/>
    <property type="match status" value="1"/>
</dbReference>
<dbReference type="CDD" id="cd03442">
    <property type="entry name" value="BFIT_BACH"/>
    <property type="match status" value="1"/>
</dbReference>
<comment type="caution">
    <text evidence="5">The sequence shown here is derived from an EMBL/GenBank/DDBJ whole genome shotgun (WGS) entry which is preliminary data.</text>
</comment>
<reference evidence="5 6" key="1">
    <citation type="submission" date="2022-04" db="EMBL/GenBank/DDBJ databases">
        <title>Identification of a novel bacterium isolated from mangrove sediments.</title>
        <authorList>
            <person name="Pan X."/>
        </authorList>
    </citation>
    <scope>NUCLEOTIDE SEQUENCE [LARGE SCALE GENOMIC DNA]</scope>
    <source>
        <strain evidence="5 6">B2638</strain>
    </source>
</reference>
<evidence type="ECO:0000259" key="4">
    <source>
        <dbReference type="PROSITE" id="PS51770"/>
    </source>
</evidence>
<evidence type="ECO:0000256" key="3">
    <source>
        <dbReference type="PROSITE-ProRule" id="PRU01106"/>
    </source>
</evidence>
<comment type="similarity">
    <text evidence="1">Belongs to the acyl coenzyme A hydrolase family.</text>
</comment>
<dbReference type="InterPro" id="IPR040170">
    <property type="entry name" value="Cytosol_ACT"/>
</dbReference>
<dbReference type="Gene3D" id="3.10.129.10">
    <property type="entry name" value="Hotdog Thioesterase"/>
    <property type="match status" value="1"/>
</dbReference>
<proteinExistence type="inferred from homology"/>
<dbReference type="InterPro" id="IPR029069">
    <property type="entry name" value="HotDog_dom_sf"/>
</dbReference>
<dbReference type="PANTHER" id="PTHR11049:SF24">
    <property type="entry name" value="CYTOSOLIC ACYL COENZYME A THIOESTER HYDROLASE"/>
    <property type="match status" value="1"/>
</dbReference>
<dbReference type="Proteomes" id="UP001202281">
    <property type="component" value="Unassembled WGS sequence"/>
</dbReference>